<keyword evidence="5 7" id="KW-0472">Membrane</keyword>
<feature type="transmembrane region" description="Helical" evidence="7">
    <location>
        <begin position="191"/>
        <end position="214"/>
    </location>
</feature>
<reference evidence="8 9" key="1">
    <citation type="submission" date="2018-01" db="EMBL/GenBank/DDBJ databases">
        <title>Halomonas endophytica sp. nov., isolated from storage liquid in the stems of Populus euphratica.</title>
        <authorList>
            <person name="Chen C."/>
        </authorList>
    </citation>
    <scope>NUCLEOTIDE SEQUENCE [LARGE SCALE GENOMIC DNA]</scope>
    <source>
        <strain evidence="8 9">MC28</strain>
    </source>
</reference>
<feature type="transmembrane region" description="Helical" evidence="7">
    <location>
        <begin position="161"/>
        <end position="179"/>
    </location>
</feature>
<dbReference type="Proteomes" id="UP000235803">
    <property type="component" value="Unassembled WGS sequence"/>
</dbReference>
<feature type="transmembrane region" description="Helical" evidence="7">
    <location>
        <begin position="234"/>
        <end position="253"/>
    </location>
</feature>
<evidence type="ECO:0000256" key="6">
    <source>
        <dbReference type="SAM" id="MobiDB-lite"/>
    </source>
</evidence>
<keyword evidence="3 7" id="KW-0812">Transmembrane</keyword>
<keyword evidence="2" id="KW-1003">Cell membrane</keyword>
<dbReference type="GO" id="GO:0005886">
    <property type="term" value="C:plasma membrane"/>
    <property type="evidence" value="ECO:0007669"/>
    <property type="project" value="UniProtKB-SubCell"/>
</dbReference>
<dbReference type="RefSeq" id="WP_102655154.1">
    <property type="nucleotide sequence ID" value="NZ_PNRF01000042.1"/>
</dbReference>
<keyword evidence="4 7" id="KW-1133">Transmembrane helix</keyword>
<keyword evidence="9" id="KW-1185">Reference proteome</keyword>
<evidence type="ECO:0000256" key="3">
    <source>
        <dbReference type="ARBA" id="ARBA00022692"/>
    </source>
</evidence>
<protein>
    <submittedName>
        <fullName evidence="8">Cytochrome c oxidase assembly protein</fullName>
    </submittedName>
</protein>
<feature type="region of interest" description="Disordered" evidence="6">
    <location>
        <begin position="259"/>
        <end position="293"/>
    </location>
</feature>
<feature type="transmembrane region" description="Helical" evidence="7">
    <location>
        <begin position="82"/>
        <end position="102"/>
    </location>
</feature>
<comment type="caution">
    <text evidence="8">The sequence shown here is derived from an EMBL/GenBank/DDBJ whole genome shotgun (WGS) entry which is preliminary data.</text>
</comment>
<evidence type="ECO:0000256" key="5">
    <source>
        <dbReference type="ARBA" id="ARBA00023136"/>
    </source>
</evidence>
<evidence type="ECO:0000256" key="1">
    <source>
        <dbReference type="ARBA" id="ARBA00004651"/>
    </source>
</evidence>
<feature type="transmembrane region" description="Helical" evidence="7">
    <location>
        <begin position="129"/>
        <end position="149"/>
    </location>
</feature>
<proteinExistence type="predicted"/>
<dbReference type="OrthoDB" id="5024156at2"/>
<dbReference type="Pfam" id="PF09678">
    <property type="entry name" value="Caa3_CtaG"/>
    <property type="match status" value="1"/>
</dbReference>
<accession>A0A2N7TX14</accession>
<gene>
    <name evidence="8" type="ORF">C1H69_20005</name>
</gene>
<evidence type="ECO:0000313" key="8">
    <source>
        <dbReference type="EMBL" id="PMR72733.1"/>
    </source>
</evidence>
<feature type="transmembrane region" description="Helical" evidence="7">
    <location>
        <begin position="50"/>
        <end position="70"/>
    </location>
</feature>
<feature type="transmembrane region" description="Helical" evidence="7">
    <location>
        <begin position="12"/>
        <end position="30"/>
    </location>
</feature>
<comment type="subcellular location">
    <subcellularLocation>
        <location evidence="1">Cell membrane</location>
        <topology evidence="1">Multi-pass membrane protein</topology>
    </subcellularLocation>
</comment>
<evidence type="ECO:0000313" key="9">
    <source>
        <dbReference type="Proteomes" id="UP000235803"/>
    </source>
</evidence>
<dbReference type="EMBL" id="PNRF01000042">
    <property type="protein sequence ID" value="PMR72733.1"/>
    <property type="molecule type" value="Genomic_DNA"/>
</dbReference>
<name>A0A2N7TX14_9GAMM</name>
<evidence type="ECO:0000256" key="7">
    <source>
        <dbReference type="SAM" id="Phobius"/>
    </source>
</evidence>
<sequence>MHEPNGTTADISLLAVLPLILLLFITLAYLSAAYRQRPATGGWSGWRTGFFIAGSLLLGVAFAPPIMAWAHHDLRLHVVQHLLIGMLAPLAWVLSAPVTLLLRTLPPRTSRHVVMVLRSRPVRTISHPLSALLLNIGGMYLLYLTPLYAATLQHPALHHWMHLHFLVAGYLFCWSILAGPDAAPHAPGMRFRLGVLFVSMATHAILGKLMYGYLWPRGTGHDVEEIQAAAQLMYYGGDLAEVLLAIVLFTMWLRTSPSHRSALTPYQPEPPPVTKEDMPTPRSPRHRWSKRLP</sequence>
<organism evidence="8 9">
    <name type="scientific">Billgrantia endophytica</name>
    <dbReference type="NCBI Taxonomy" id="2033802"/>
    <lineage>
        <taxon>Bacteria</taxon>
        <taxon>Pseudomonadati</taxon>
        <taxon>Pseudomonadota</taxon>
        <taxon>Gammaproteobacteria</taxon>
        <taxon>Oceanospirillales</taxon>
        <taxon>Halomonadaceae</taxon>
        <taxon>Billgrantia</taxon>
    </lineage>
</organism>
<feature type="compositionally biased region" description="Basic residues" evidence="6">
    <location>
        <begin position="283"/>
        <end position="293"/>
    </location>
</feature>
<dbReference type="InterPro" id="IPR019108">
    <property type="entry name" value="Caa3_assmbl_CtaG-rel"/>
</dbReference>
<evidence type="ECO:0000256" key="2">
    <source>
        <dbReference type="ARBA" id="ARBA00022475"/>
    </source>
</evidence>
<dbReference type="AlphaFoldDB" id="A0A2N7TX14"/>
<evidence type="ECO:0000256" key="4">
    <source>
        <dbReference type="ARBA" id="ARBA00022989"/>
    </source>
</evidence>